<keyword evidence="1" id="KW-0472">Membrane</keyword>
<organism evidence="2 3">
    <name type="scientific">Entomoplasma ellychniae</name>
    <dbReference type="NCBI Taxonomy" id="2114"/>
    <lineage>
        <taxon>Bacteria</taxon>
        <taxon>Bacillati</taxon>
        <taxon>Mycoplasmatota</taxon>
        <taxon>Mollicutes</taxon>
        <taxon>Entomoplasmatales</taxon>
        <taxon>Entomoplasmataceae</taxon>
        <taxon>Entomoplasma</taxon>
    </lineage>
</organism>
<dbReference type="Proteomes" id="UP000239010">
    <property type="component" value="Unassembled WGS sequence"/>
</dbReference>
<dbReference type="AlphaFoldDB" id="A0A8E2UAU2"/>
<name>A0A8E2UAU2_9MOLU</name>
<dbReference type="RefSeq" id="WP_104205845.1">
    <property type="nucleotide sequence ID" value="NZ_PHND01000001.1"/>
</dbReference>
<dbReference type="EMBL" id="PHND01000001">
    <property type="protein sequence ID" value="PPE04755.1"/>
    <property type="molecule type" value="Genomic_DNA"/>
</dbReference>
<evidence type="ECO:0000313" key="2">
    <source>
        <dbReference type="EMBL" id="PPE04755.1"/>
    </source>
</evidence>
<reference evidence="2 3" key="1">
    <citation type="submission" date="2017-11" db="EMBL/GenBank/DDBJ databases">
        <title>Genome sequence of Entomoplasma ellychniae ELCN-1 (ATCC 43707).</title>
        <authorList>
            <person name="Lo W.-S."/>
            <person name="Gasparich G.E."/>
            <person name="Kuo C.-H."/>
        </authorList>
    </citation>
    <scope>NUCLEOTIDE SEQUENCE [LARGE SCALE GENOMIC DNA]</scope>
    <source>
        <strain evidence="2 3">ELCN-1</strain>
    </source>
</reference>
<comment type="caution">
    <text evidence="2">The sequence shown here is derived from an EMBL/GenBank/DDBJ whole genome shotgun (WGS) entry which is preliminary data.</text>
</comment>
<proteinExistence type="predicted"/>
<evidence type="ECO:0000313" key="3">
    <source>
        <dbReference type="Proteomes" id="UP000239010"/>
    </source>
</evidence>
<keyword evidence="3" id="KW-1185">Reference proteome</keyword>
<feature type="transmembrane region" description="Helical" evidence="1">
    <location>
        <begin position="62"/>
        <end position="79"/>
    </location>
</feature>
<keyword evidence="1" id="KW-0812">Transmembrane</keyword>
<sequence>MKNHKKIKSYKILIKNHKKIFQKIVFDVGFDNSQVKKIFKLSQKNIILRLFLNVITIEKKHLSSFYNEAVFLLIIFWFIDNDFEYKKNQDQFNFQVKLKKFLNNLTISSDLNLEEEILKSYDTEDLKKSHNDILNKHNWFKLCGNIFASISLEKNQELYNYGYLVSLFIFISFQYKKINIENSENLYIYKLNANTKLNEATMKLSPMQFNHLILKTNHWLEKIKLDKIISKG</sequence>
<gene>
    <name evidence="2" type="ORF">EELLY_v1c04350</name>
</gene>
<keyword evidence="1" id="KW-1133">Transmembrane helix</keyword>
<protein>
    <submittedName>
        <fullName evidence="2">Uncharacterized protein</fullName>
    </submittedName>
</protein>
<evidence type="ECO:0000256" key="1">
    <source>
        <dbReference type="SAM" id="Phobius"/>
    </source>
</evidence>
<accession>A0A8E2UAU2</accession>